<feature type="non-terminal residue" evidence="1">
    <location>
        <position position="1"/>
    </location>
</feature>
<evidence type="ECO:0000313" key="1">
    <source>
        <dbReference type="EMBL" id="CAF1429131.1"/>
    </source>
</evidence>
<reference evidence="1" key="1">
    <citation type="submission" date="2021-02" db="EMBL/GenBank/DDBJ databases">
        <authorList>
            <person name="Nowell W R."/>
        </authorList>
    </citation>
    <scope>NUCLEOTIDE SEQUENCE</scope>
</reference>
<name>A0A815N6L6_9BILA</name>
<dbReference type="AlphaFoldDB" id="A0A815N6L6"/>
<protein>
    <submittedName>
        <fullName evidence="1">Uncharacterized protein</fullName>
    </submittedName>
</protein>
<sequence>ANQLINQIDKIFLIDTNFQRIALRSQQYRQFIDELIQDNKSLTIDKLSNKQCKFSATLNSKAKNLELPGLYIELLNSYCHLLTGKQQQQQRITNIILNDFLQDKDVSNVDKLKSLRVLRRL</sequence>
<accession>A0A815N6L6</accession>
<dbReference type="EMBL" id="CAJNOU010004154">
    <property type="protein sequence ID" value="CAF1429131.1"/>
    <property type="molecule type" value="Genomic_DNA"/>
</dbReference>
<proteinExistence type="predicted"/>
<organism evidence="1 2">
    <name type="scientific">Rotaria sordida</name>
    <dbReference type="NCBI Taxonomy" id="392033"/>
    <lineage>
        <taxon>Eukaryota</taxon>
        <taxon>Metazoa</taxon>
        <taxon>Spiralia</taxon>
        <taxon>Gnathifera</taxon>
        <taxon>Rotifera</taxon>
        <taxon>Eurotatoria</taxon>
        <taxon>Bdelloidea</taxon>
        <taxon>Philodinida</taxon>
        <taxon>Philodinidae</taxon>
        <taxon>Rotaria</taxon>
    </lineage>
</organism>
<dbReference type="Proteomes" id="UP000663889">
    <property type="component" value="Unassembled WGS sequence"/>
</dbReference>
<evidence type="ECO:0000313" key="2">
    <source>
        <dbReference type="Proteomes" id="UP000663889"/>
    </source>
</evidence>
<gene>
    <name evidence="1" type="ORF">SEV965_LOCUS32653</name>
</gene>
<comment type="caution">
    <text evidence="1">The sequence shown here is derived from an EMBL/GenBank/DDBJ whole genome shotgun (WGS) entry which is preliminary data.</text>
</comment>